<organism evidence="1 2">
    <name type="scientific">Gynuella sunshinyii YC6258</name>
    <dbReference type="NCBI Taxonomy" id="1445510"/>
    <lineage>
        <taxon>Bacteria</taxon>
        <taxon>Pseudomonadati</taxon>
        <taxon>Pseudomonadota</taxon>
        <taxon>Gammaproteobacteria</taxon>
        <taxon>Oceanospirillales</taxon>
        <taxon>Saccharospirillaceae</taxon>
        <taxon>Gynuella</taxon>
    </lineage>
</organism>
<accession>A0A0C5VT37</accession>
<proteinExistence type="predicted"/>
<dbReference type="KEGG" id="gsn:YC6258_05799"/>
<dbReference type="STRING" id="1445510.YC6258_05799"/>
<keyword evidence="2" id="KW-1185">Reference proteome</keyword>
<name>A0A0C5VT37_9GAMM</name>
<reference evidence="1 2" key="1">
    <citation type="submission" date="2014-01" db="EMBL/GenBank/DDBJ databases">
        <title>Full genme sequencing of cellulolytic bacterium Gynuella sunshinyii YC6258T gen. nov., sp. nov.</title>
        <authorList>
            <person name="Khan H."/>
            <person name="Chung E.J."/>
            <person name="Chung Y.R."/>
        </authorList>
    </citation>
    <scope>NUCLEOTIDE SEQUENCE [LARGE SCALE GENOMIC DNA]</scope>
    <source>
        <strain evidence="1 2">YC6258</strain>
    </source>
</reference>
<evidence type="ECO:0000313" key="2">
    <source>
        <dbReference type="Proteomes" id="UP000032266"/>
    </source>
</evidence>
<evidence type="ECO:0000313" key="1">
    <source>
        <dbReference type="EMBL" id="AJQ97827.1"/>
    </source>
</evidence>
<dbReference type="Proteomes" id="UP000032266">
    <property type="component" value="Chromosome"/>
</dbReference>
<sequence length="56" mass="6300">MNALVSGIFIRIFISVKSWTDITRHFQVMDEPGQLIFERTSAIKMAALKTLCLSVA</sequence>
<dbReference type="EMBL" id="CP007142">
    <property type="protein sequence ID" value="AJQ97827.1"/>
    <property type="molecule type" value="Genomic_DNA"/>
</dbReference>
<protein>
    <submittedName>
        <fullName evidence="1">Uncharacterized protein</fullName>
    </submittedName>
</protein>
<dbReference type="AlphaFoldDB" id="A0A0C5VT37"/>
<dbReference type="HOGENOM" id="CLU_3007936_0_0_6"/>
<dbReference type="RefSeq" id="WP_169749035.1">
    <property type="nucleotide sequence ID" value="NZ_CP007142.1"/>
</dbReference>
<gene>
    <name evidence="1" type="ORF">YC6258_05799</name>
</gene>